<reference evidence="2 3" key="1">
    <citation type="submission" date="2018-11" db="EMBL/GenBank/DDBJ databases">
        <title>Genomes From Bacteria Associated with the Canine Oral Cavity: a Test Case for Automated Genome-Based Taxonomic Assignment.</title>
        <authorList>
            <person name="Coil D.A."/>
            <person name="Jospin G."/>
            <person name="Darling A.E."/>
            <person name="Wallis C."/>
            <person name="Davis I.J."/>
            <person name="Harris S."/>
            <person name="Eisen J.A."/>
            <person name="Holcombe L.J."/>
            <person name="O'Flynn C."/>
        </authorList>
    </citation>
    <scope>NUCLEOTIDE SEQUENCE [LARGE SCALE GENOMIC DNA]</scope>
    <source>
        <strain evidence="2 3">OH4621_COT-116</strain>
    </source>
</reference>
<dbReference type="RefSeq" id="WP_124777318.1">
    <property type="nucleotide sequence ID" value="NZ_RQZA01000006.1"/>
</dbReference>
<keyword evidence="3" id="KW-1185">Reference proteome</keyword>
<accession>A0A3P1VBF0</accession>
<evidence type="ECO:0000313" key="2">
    <source>
        <dbReference type="EMBL" id="RRD31078.1"/>
    </source>
</evidence>
<dbReference type="Proteomes" id="UP000281771">
    <property type="component" value="Unassembled WGS sequence"/>
</dbReference>
<dbReference type="GO" id="GO:0016747">
    <property type="term" value="F:acyltransferase activity, transferring groups other than amino-acyl groups"/>
    <property type="evidence" value="ECO:0007669"/>
    <property type="project" value="InterPro"/>
</dbReference>
<dbReference type="PANTHER" id="PTHR43792">
    <property type="entry name" value="GNAT FAMILY, PUTATIVE (AFU_ORTHOLOGUE AFUA_3G00765)-RELATED-RELATED"/>
    <property type="match status" value="1"/>
</dbReference>
<dbReference type="InterPro" id="IPR000182">
    <property type="entry name" value="GNAT_dom"/>
</dbReference>
<dbReference type="PROSITE" id="PS51186">
    <property type="entry name" value="GNAT"/>
    <property type="match status" value="1"/>
</dbReference>
<dbReference type="SUPFAM" id="SSF55729">
    <property type="entry name" value="Acyl-CoA N-acyltransferases (Nat)"/>
    <property type="match status" value="1"/>
</dbReference>
<dbReference type="STRING" id="1123309.GCA_000377005_01895"/>
<dbReference type="Gene3D" id="3.40.630.30">
    <property type="match status" value="1"/>
</dbReference>
<protein>
    <submittedName>
        <fullName evidence="2">N-acetyltransferase</fullName>
    </submittedName>
</protein>
<evidence type="ECO:0000313" key="3">
    <source>
        <dbReference type="Proteomes" id="UP000281771"/>
    </source>
</evidence>
<gene>
    <name evidence="2" type="ORF">EII38_07310</name>
</gene>
<dbReference type="EMBL" id="RQZA01000006">
    <property type="protein sequence ID" value="RRD31078.1"/>
    <property type="molecule type" value="Genomic_DNA"/>
</dbReference>
<dbReference type="AlphaFoldDB" id="A0A3P1VBF0"/>
<feature type="domain" description="N-acetyltransferase" evidence="1">
    <location>
        <begin position="14"/>
        <end position="172"/>
    </location>
</feature>
<dbReference type="PANTHER" id="PTHR43792:SF1">
    <property type="entry name" value="N-ACETYLTRANSFERASE DOMAIN-CONTAINING PROTEIN"/>
    <property type="match status" value="1"/>
</dbReference>
<sequence>MNLIGTKILNSQRLLLRPYVLEDAPAMFMNWASRADNVTYVTWPPHESVAFTEKLLKEWITSYENPDFFHWVITLKEQPNVVIGDISVINLDPSTQSCELGYILSQDYWGQGLMTEALQAVIAFLFQEVHINRITADHATDNPASGRVMEKAGMKYEGTFRQAVNLKGKLVDVSVYAILKEDFLGNKKD</sequence>
<dbReference type="Pfam" id="PF13302">
    <property type="entry name" value="Acetyltransf_3"/>
    <property type="match status" value="1"/>
</dbReference>
<evidence type="ECO:0000259" key="1">
    <source>
        <dbReference type="PROSITE" id="PS51186"/>
    </source>
</evidence>
<dbReference type="InterPro" id="IPR051531">
    <property type="entry name" value="N-acetyltransferase"/>
</dbReference>
<keyword evidence="2" id="KW-0808">Transferase</keyword>
<name>A0A3P1VBF0_9STRE</name>
<comment type="caution">
    <text evidence="2">The sequence shown here is derived from an EMBL/GenBank/DDBJ whole genome shotgun (WGS) entry which is preliminary data.</text>
</comment>
<organism evidence="2 3">
    <name type="scientific">Streptococcus minor</name>
    <dbReference type="NCBI Taxonomy" id="229549"/>
    <lineage>
        <taxon>Bacteria</taxon>
        <taxon>Bacillati</taxon>
        <taxon>Bacillota</taxon>
        <taxon>Bacilli</taxon>
        <taxon>Lactobacillales</taxon>
        <taxon>Streptococcaceae</taxon>
        <taxon>Streptococcus</taxon>
    </lineage>
</organism>
<dbReference type="InterPro" id="IPR016181">
    <property type="entry name" value="Acyl_CoA_acyltransferase"/>
</dbReference>
<proteinExistence type="predicted"/>